<dbReference type="PROSITE" id="PS51192">
    <property type="entry name" value="HELICASE_ATP_BIND_1"/>
    <property type="match status" value="1"/>
</dbReference>
<dbReference type="GO" id="GO:0004386">
    <property type="term" value="F:helicase activity"/>
    <property type="evidence" value="ECO:0007669"/>
    <property type="project" value="UniProtKB-KW"/>
</dbReference>
<proteinExistence type="predicted"/>
<dbReference type="CDD" id="cd18793">
    <property type="entry name" value="SF2_C_SNF"/>
    <property type="match status" value="1"/>
</dbReference>
<reference evidence="3 4" key="1">
    <citation type="submission" date="2020-10" db="EMBL/GenBank/DDBJ databases">
        <title>Identification of Nocardia species via Next-generation sequencing and recognition of intraspecies genetic diversity.</title>
        <authorList>
            <person name="Li P."/>
            <person name="Li P."/>
            <person name="Lu B."/>
        </authorList>
    </citation>
    <scope>NUCLEOTIDE SEQUENCE [LARGE SCALE GENOMIC DNA]</scope>
    <source>
        <strain evidence="3 4">N-11</strain>
    </source>
</reference>
<keyword evidence="3" id="KW-0347">Helicase</keyword>
<dbReference type="Pfam" id="PF00271">
    <property type="entry name" value="Helicase_C"/>
    <property type="match status" value="1"/>
</dbReference>
<dbReference type="Proteomes" id="UP000807309">
    <property type="component" value="Unassembled WGS sequence"/>
</dbReference>
<gene>
    <name evidence="3" type="ORF">IU470_09210</name>
</gene>
<dbReference type="Pfam" id="PF00176">
    <property type="entry name" value="SNF2-rel_dom"/>
    <property type="match status" value="1"/>
</dbReference>
<dbReference type="PANTHER" id="PTHR10799">
    <property type="entry name" value="SNF2/RAD54 HELICASE FAMILY"/>
    <property type="match status" value="1"/>
</dbReference>
<name>A0ABS0C6S8_9NOCA</name>
<keyword evidence="4" id="KW-1185">Reference proteome</keyword>
<organism evidence="3 4">
    <name type="scientific">Nocardia abscessus</name>
    <dbReference type="NCBI Taxonomy" id="120957"/>
    <lineage>
        <taxon>Bacteria</taxon>
        <taxon>Bacillati</taxon>
        <taxon>Actinomycetota</taxon>
        <taxon>Actinomycetes</taxon>
        <taxon>Mycobacteriales</taxon>
        <taxon>Nocardiaceae</taxon>
        <taxon>Nocardia</taxon>
    </lineage>
</organism>
<dbReference type="InterPro" id="IPR001650">
    <property type="entry name" value="Helicase_C-like"/>
</dbReference>
<evidence type="ECO:0000259" key="2">
    <source>
        <dbReference type="PROSITE" id="PS51192"/>
    </source>
</evidence>
<evidence type="ECO:0000256" key="1">
    <source>
        <dbReference type="ARBA" id="ARBA00022801"/>
    </source>
</evidence>
<dbReference type="Gene3D" id="3.40.50.300">
    <property type="entry name" value="P-loop containing nucleotide triphosphate hydrolases"/>
    <property type="match status" value="2"/>
</dbReference>
<protein>
    <submittedName>
        <fullName evidence="3">DEAD/DEAH box helicase</fullName>
    </submittedName>
</protein>
<keyword evidence="3" id="KW-0547">Nucleotide-binding</keyword>
<evidence type="ECO:0000313" key="4">
    <source>
        <dbReference type="Proteomes" id="UP000807309"/>
    </source>
</evidence>
<dbReference type="InterPro" id="IPR014001">
    <property type="entry name" value="Helicase_ATP-bd"/>
</dbReference>
<dbReference type="SUPFAM" id="SSF52540">
    <property type="entry name" value="P-loop containing nucleoside triphosphate hydrolases"/>
    <property type="match status" value="2"/>
</dbReference>
<keyword evidence="1" id="KW-0378">Hydrolase</keyword>
<dbReference type="InterPro" id="IPR027417">
    <property type="entry name" value="P-loop_NTPase"/>
</dbReference>
<evidence type="ECO:0000313" key="3">
    <source>
        <dbReference type="EMBL" id="MBF6225287.1"/>
    </source>
</evidence>
<dbReference type="InterPro" id="IPR049730">
    <property type="entry name" value="SNF2/RAD54-like_C"/>
</dbReference>
<comment type="caution">
    <text evidence="3">The sequence shown here is derived from an EMBL/GenBank/DDBJ whole genome shotgun (WGS) entry which is preliminary data.</text>
</comment>
<keyword evidence="3" id="KW-0067">ATP-binding</keyword>
<accession>A0ABS0C6S8</accession>
<dbReference type="SMART" id="SM00487">
    <property type="entry name" value="DEXDc"/>
    <property type="match status" value="1"/>
</dbReference>
<feature type="domain" description="Helicase ATP-binding" evidence="2">
    <location>
        <begin position="138"/>
        <end position="297"/>
    </location>
</feature>
<sequence>MGTAVSNSREMPSLRLGFDVTRTRVELRTAPTFQHDFAQLTARLATNGHRSPLSAEVDLDDFLVNLSELATWAHPGVDWDAELVALVNGVLDDAETVQAGLSGWSSEGSPDTVSPEDVVALLGSDWTADLTAFQQRDIARLLSLRHGANFSVPGAGKTRVALAIYAAMREREKSCRLLVVGPKSAYESWVYESSACFKQPLRATIAGLSDDPLAEVRIVNYERLERSLSRLAAWLRSGPSMIVLDEAHRMKLGASGTYGAACLALGPLADRRLILTGTPAPNGAKDLENLLSFVWPGHGKRVVTEAVGGGDLAHASMVLRPLFTRTTKHELGLPPFEPKVRYLEMPPLHAEIYEAMKGNFSARAEGSRKSIEALGRAMLRLLMAAISPSLLLEGASPYEPLEYQLPPLEPSPDDSLFELLQKLPRIELSPKYQETVKIVADNAASGRKTLVWTTFVRSLATLEKLLEGYNPAVVYGGTLDREEQLRRFRHDPDCHVLISNPATLGEGISLHQVCHDAVYVDRDFMAGRFLQSLDRIHRLGLAPGTETRVTILVARNTVDEVVRLRLEEKLEFMGRILDDSDVQQLADLQEEPAVGAGMDAADVRALLRHLDKPAGE</sequence>
<dbReference type="EMBL" id="JADLRE010000005">
    <property type="protein sequence ID" value="MBF6225287.1"/>
    <property type="molecule type" value="Genomic_DNA"/>
</dbReference>
<dbReference type="InterPro" id="IPR000330">
    <property type="entry name" value="SNF2_N"/>
</dbReference>